<feature type="domain" description="GS beta-grasp" evidence="7">
    <location>
        <begin position="31"/>
        <end position="127"/>
    </location>
</feature>
<dbReference type="Gene3D" id="3.10.20.70">
    <property type="entry name" value="Glutamine synthetase, N-terminal domain"/>
    <property type="match status" value="1"/>
</dbReference>
<organism evidence="9 10">
    <name type="scientific">Arthrobacter gandavensis</name>
    <dbReference type="NCBI Taxonomy" id="169960"/>
    <lineage>
        <taxon>Bacteria</taxon>
        <taxon>Bacillati</taxon>
        <taxon>Actinomycetota</taxon>
        <taxon>Actinomycetes</taxon>
        <taxon>Micrococcales</taxon>
        <taxon>Micrococcaceae</taxon>
        <taxon>Arthrobacter</taxon>
    </lineage>
</organism>
<keyword evidence="3" id="KW-0547">Nucleotide-binding</keyword>
<dbReference type="InterPro" id="IPR008147">
    <property type="entry name" value="Gln_synt_N"/>
</dbReference>
<sequence length="465" mass="51196">MGSGQSMKQPERKLPPNGLDLEELRERTAAGSIDTVIVAITDHLGRLQGKRCGAKSFLEDVYPHGAEGCNYLLAVDVDMNTIEGYESSSWEGGYGDLVMRPDMETLRMVPWLPGTAIVQCDVLHTDGTPLAPSPRQILRRQLERLEELGYRAYIGTELEFILFDDSYSSAWDREYTGMQAASRYNVDYSLLATSRLEPVLRAIRTGMEGAGMVVESSKGECNYGQQEVTFRFDEAMRTCDNHAFYKTGAKEIADQQGKSVTFMAKFNEREGNSCHIHFSLRDLDGEPVFPGDSEHGFSPVMEHFLAGQLAALKELTYFLAPNVNSYKRFVEGSFAPTAIAWGLDNRSCALRVVGHGAGMRSENRVGGGDLNPYLATAALVAAAIHGLENRLPLEPVTAGNAYTTGADRLPTTLRAARDLLAGSELARKAFGDDVVTHYVHAADVELAAFESAVTDWERKRGFERL</sequence>
<evidence type="ECO:0000256" key="2">
    <source>
        <dbReference type="ARBA" id="ARBA00022598"/>
    </source>
</evidence>
<evidence type="ECO:0000256" key="6">
    <source>
        <dbReference type="RuleBase" id="RU000384"/>
    </source>
</evidence>
<comment type="caution">
    <text evidence="9">The sequence shown here is derived from an EMBL/GenBank/DDBJ whole genome shotgun (WGS) entry which is preliminary data.</text>
</comment>
<dbReference type="PROSITE" id="PS51987">
    <property type="entry name" value="GS_CATALYTIC"/>
    <property type="match status" value="1"/>
</dbReference>
<proteinExistence type="inferred from homology"/>
<feature type="domain" description="GS catalytic" evidence="8">
    <location>
        <begin position="134"/>
        <end position="465"/>
    </location>
</feature>
<dbReference type="EMBL" id="BAAALV010000004">
    <property type="protein sequence ID" value="GAA1918287.1"/>
    <property type="molecule type" value="Genomic_DNA"/>
</dbReference>
<keyword evidence="2" id="KW-0436">Ligase</keyword>
<dbReference type="SUPFAM" id="SSF55931">
    <property type="entry name" value="Glutamine synthetase/guanido kinase"/>
    <property type="match status" value="1"/>
</dbReference>
<dbReference type="Pfam" id="PF00120">
    <property type="entry name" value="Gln-synt_C"/>
    <property type="match status" value="1"/>
</dbReference>
<evidence type="ECO:0000313" key="9">
    <source>
        <dbReference type="EMBL" id="GAA1918287.1"/>
    </source>
</evidence>
<dbReference type="Gene3D" id="3.30.590.10">
    <property type="entry name" value="Glutamine synthetase/guanido kinase, catalytic domain"/>
    <property type="match status" value="1"/>
</dbReference>
<evidence type="ECO:0000256" key="5">
    <source>
        <dbReference type="PROSITE-ProRule" id="PRU01330"/>
    </source>
</evidence>
<evidence type="ECO:0000259" key="8">
    <source>
        <dbReference type="PROSITE" id="PS51987"/>
    </source>
</evidence>
<evidence type="ECO:0000256" key="1">
    <source>
        <dbReference type="ARBA" id="ARBA00009897"/>
    </source>
</evidence>
<dbReference type="InterPro" id="IPR014746">
    <property type="entry name" value="Gln_synth/guanido_kin_cat_dom"/>
</dbReference>
<evidence type="ECO:0000256" key="3">
    <source>
        <dbReference type="ARBA" id="ARBA00022741"/>
    </source>
</evidence>
<reference evidence="10" key="1">
    <citation type="journal article" date="2019" name="Int. J. Syst. Evol. Microbiol.">
        <title>The Global Catalogue of Microorganisms (GCM) 10K type strain sequencing project: providing services to taxonomists for standard genome sequencing and annotation.</title>
        <authorList>
            <consortium name="The Broad Institute Genomics Platform"/>
            <consortium name="The Broad Institute Genome Sequencing Center for Infectious Disease"/>
            <person name="Wu L."/>
            <person name="Ma J."/>
        </authorList>
    </citation>
    <scope>NUCLEOTIDE SEQUENCE [LARGE SCALE GENOMIC DNA]</scope>
    <source>
        <strain evidence="10">JCM 13316</strain>
    </source>
</reference>
<dbReference type="InterPro" id="IPR008146">
    <property type="entry name" value="Gln_synth_cat_dom"/>
</dbReference>
<protein>
    <submittedName>
        <fullName evidence="9">Glutamine synthetase family protein</fullName>
    </submittedName>
</protein>
<evidence type="ECO:0000313" key="10">
    <source>
        <dbReference type="Proteomes" id="UP001500784"/>
    </source>
</evidence>
<keyword evidence="4" id="KW-0067">ATP-binding</keyword>
<dbReference type="InterPro" id="IPR036651">
    <property type="entry name" value="Gln_synt_N_sf"/>
</dbReference>
<dbReference type="SUPFAM" id="SSF54368">
    <property type="entry name" value="Glutamine synthetase, N-terminal domain"/>
    <property type="match status" value="1"/>
</dbReference>
<evidence type="ECO:0000256" key="4">
    <source>
        <dbReference type="ARBA" id="ARBA00022840"/>
    </source>
</evidence>
<gene>
    <name evidence="9" type="ORF">GCM10009688_24210</name>
</gene>
<keyword evidence="10" id="KW-1185">Reference proteome</keyword>
<dbReference type="Proteomes" id="UP001500784">
    <property type="component" value="Unassembled WGS sequence"/>
</dbReference>
<dbReference type="PANTHER" id="PTHR43785">
    <property type="entry name" value="GAMMA-GLUTAMYLPUTRESCINE SYNTHETASE"/>
    <property type="match status" value="1"/>
</dbReference>
<comment type="similarity">
    <text evidence="1 5 6">Belongs to the glutamine synthetase family.</text>
</comment>
<dbReference type="PROSITE" id="PS51986">
    <property type="entry name" value="GS_BETA_GRASP"/>
    <property type="match status" value="1"/>
</dbReference>
<evidence type="ECO:0000259" key="7">
    <source>
        <dbReference type="PROSITE" id="PS51986"/>
    </source>
</evidence>
<name>A0ABP5APT2_9MICC</name>
<accession>A0ABP5APT2</accession>
<dbReference type="SMART" id="SM01230">
    <property type="entry name" value="Gln-synt_C"/>
    <property type="match status" value="1"/>
</dbReference>
<dbReference type="PANTHER" id="PTHR43785:SF12">
    <property type="entry name" value="TYPE-1 GLUTAMINE SYNTHETASE 2"/>
    <property type="match status" value="1"/>
</dbReference>